<feature type="repeat" description="ANK" evidence="13">
    <location>
        <begin position="65"/>
        <end position="98"/>
    </location>
</feature>
<sequence length="571" mass="64587">MQNKVTKSAKYQEQKQQPENLRDLLRLTAAETILLDACARKSAQEVQEILEALPQLNPDTIRDNNLRTPLHIACSRKDNPSTATEIAQLLIRAGSDINNGVGDIDGLKPMHMGATIPASDPFRLSPLLLAKFKMDNLLQHKQGRVEWVSECAKQEYNDLLSITQVLVTHLASKHSESFGSSLAQHNYHGLSDSLFNNSNNELNDTIAAITDKLALIDVSSSDNLQDSVNSLIQKYRLQAIAHYLNQGEYDIIALQEVWMWKDYIYIKETLESKLPFAIYFHSGTLGSGLAMFSRYPILSSNYIKFTLAGKPLKVFEGDFYVGKGCGSVCIDVPNTGLIDVYTTHLQAAYSNNDQYEAQRITECWQIANAVRSSAAQNRQVILTGDFNSIPTSFCYQILKDHGFMTDSWLEMHQDNIKNTLTQFEQYELNASECIQGFGITCDSPHNSWTKRILKQHPFAKDIGDRLDYIFYRRTNELCCIKSKVIMEEYIPHTQWSYSDHFAVHSLFALNNPPKEVITPTAIEMNRPDLTHLQESTLQGIIALIQSDLTKSSQSSKRLMIIFLIRLMTKAN</sequence>
<dbReference type="PANTHER" id="PTHR16320:SF24">
    <property type="entry name" value="PHOSPHODIESTERASE, PUTATIVE-RELATED"/>
    <property type="match status" value="1"/>
</dbReference>
<keyword evidence="10" id="KW-1133">Transmembrane helix</keyword>
<keyword evidence="12" id="KW-0472">Membrane</keyword>
<keyword evidence="9" id="KW-0746">Sphingolipid metabolism</keyword>
<comment type="caution">
    <text evidence="15">The sequence shown here is derived from an EMBL/GenBank/DDBJ whole genome shotgun (WGS) entry which is preliminary data.</text>
</comment>
<dbReference type="EMBL" id="JAANQT010000834">
    <property type="protein sequence ID" value="KAG1308079.1"/>
    <property type="molecule type" value="Genomic_DNA"/>
</dbReference>
<keyword evidence="5" id="KW-0812">Transmembrane</keyword>
<dbReference type="Gene3D" id="1.25.40.20">
    <property type="entry name" value="Ankyrin repeat-containing domain"/>
    <property type="match status" value="1"/>
</dbReference>
<evidence type="ECO:0000256" key="9">
    <source>
        <dbReference type="ARBA" id="ARBA00022919"/>
    </source>
</evidence>
<dbReference type="SUPFAM" id="SSF56219">
    <property type="entry name" value="DNase I-like"/>
    <property type="match status" value="1"/>
</dbReference>
<evidence type="ECO:0000256" key="12">
    <source>
        <dbReference type="ARBA" id="ARBA00023136"/>
    </source>
</evidence>
<keyword evidence="6" id="KW-0479">Metal-binding</keyword>
<dbReference type="SUPFAM" id="SSF48403">
    <property type="entry name" value="Ankyrin repeat"/>
    <property type="match status" value="1"/>
</dbReference>
<keyword evidence="11" id="KW-0443">Lipid metabolism</keyword>
<name>A0A9P7BRN8_RHIOR</name>
<dbReference type="Pfam" id="PF00023">
    <property type="entry name" value="Ank"/>
    <property type="match status" value="1"/>
</dbReference>
<keyword evidence="13" id="KW-0040">ANK repeat</keyword>
<comment type="subcellular location">
    <subcellularLocation>
        <location evidence="1">Membrane</location>
        <topology evidence="1">Multi-pass membrane protein</topology>
    </subcellularLocation>
</comment>
<protein>
    <recommendedName>
        <fullName evidence="14">Endonuclease/exonuclease/phosphatase domain-containing protein</fullName>
    </recommendedName>
</protein>
<evidence type="ECO:0000313" key="15">
    <source>
        <dbReference type="EMBL" id="KAG1308079.1"/>
    </source>
</evidence>
<dbReference type="Pfam" id="PF03372">
    <property type="entry name" value="Exo_endo_phos"/>
    <property type="match status" value="1"/>
</dbReference>
<dbReference type="InterPro" id="IPR036691">
    <property type="entry name" value="Endo/exonu/phosph_ase_sf"/>
</dbReference>
<comment type="similarity">
    <text evidence="4">Belongs to the neutral sphingomyelinase family.</text>
</comment>
<evidence type="ECO:0000256" key="8">
    <source>
        <dbReference type="ARBA" id="ARBA00022842"/>
    </source>
</evidence>
<dbReference type="Gene3D" id="3.60.10.10">
    <property type="entry name" value="Endonuclease/exonuclease/phosphatase"/>
    <property type="match status" value="1"/>
</dbReference>
<dbReference type="AlphaFoldDB" id="A0A9P7BRN8"/>
<dbReference type="InterPro" id="IPR002110">
    <property type="entry name" value="Ankyrin_rpt"/>
</dbReference>
<dbReference type="GO" id="GO:0006665">
    <property type="term" value="P:sphingolipid metabolic process"/>
    <property type="evidence" value="ECO:0007669"/>
    <property type="project" value="UniProtKB-KW"/>
</dbReference>
<accession>A0A9P7BRN8</accession>
<dbReference type="Proteomes" id="UP000716291">
    <property type="component" value="Unassembled WGS sequence"/>
</dbReference>
<evidence type="ECO:0000256" key="5">
    <source>
        <dbReference type="ARBA" id="ARBA00022692"/>
    </source>
</evidence>
<evidence type="ECO:0000259" key="14">
    <source>
        <dbReference type="Pfam" id="PF03372"/>
    </source>
</evidence>
<dbReference type="PROSITE" id="PS50088">
    <property type="entry name" value="ANK_REPEAT"/>
    <property type="match status" value="1"/>
</dbReference>
<organism evidence="15 16">
    <name type="scientific">Rhizopus oryzae</name>
    <name type="common">Mucormycosis agent</name>
    <name type="synonym">Rhizopus arrhizus var. delemar</name>
    <dbReference type="NCBI Taxonomy" id="64495"/>
    <lineage>
        <taxon>Eukaryota</taxon>
        <taxon>Fungi</taxon>
        <taxon>Fungi incertae sedis</taxon>
        <taxon>Mucoromycota</taxon>
        <taxon>Mucoromycotina</taxon>
        <taxon>Mucoromycetes</taxon>
        <taxon>Mucorales</taxon>
        <taxon>Mucorineae</taxon>
        <taxon>Rhizopodaceae</taxon>
        <taxon>Rhizopus</taxon>
    </lineage>
</organism>
<keyword evidence="16" id="KW-1185">Reference proteome</keyword>
<evidence type="ECO:0000256" key="3">
    <source>
        <dbReference type="ARBA" id="ARBA00004991"/>
    </source>
</evidence>
<reference evidence="15" key="1">
    <citation type="journal article" date="2020" name="Microb. Genom.">
        <title>Genetic diversity of clinical and environmental Mucorales isolates obtained from an investigation of mucormycosis cases among solid organ transplant recipients.</title>
        <authorList>
            <person name="Nguyen M.H."/>
            <person name="Kaul D."/>
            <person name="Muto C."/>
            <person name="Cheng S.J."/>
            <person name="Richter R.A."/>
            <person name="Bruno V.M."/>
            <person name="Liu G."/>
            <person name="Beyhan S."/>
            <person name="Sundermann A.J."/>
            <person name="Mounaud S."/>
            <person name="Pasculle A.W."/>
            <person name="Nierman W.C."/>
            <person name="Driscoll E."/>
            <person name="Cumbie R."/>
            <person name="Clancy C.J."/>
            <person name="Dupont C.L."/>
        </authorList>
    </citation>
    <scope>NUCLEOTIDE SEQUENCE</scope>
    <source>
        <strain evidence="15">GL11</strain>
    </source>
</reference>
<dbReference type="GO" id="GO:0004767">
    <property type="term" value="F:sphingomyelin phosphodiesterase activity"/>
    <property type="evidence" value="ECO:0007669"/>
    <property type="project" value="InterPro"/>
</dbReference>
<dbReference type="PANTHER" id="PTHR16320">
    <property type="entry name" value="SPHINGOMYELINASE FAMILY MEMBER"/>
    <property type="match status" value="1"/>
</dbReference>
<evidence type="ECO:0000313" key="16">
    <source>
        <dbReference type="Proteomes" id="UP000716291"/>
    </source>
</evidence>
<dbReference type="SMART" id="SM00248">
    <property type="entry name" value="ANK"/>
    <property type="match status" value="1"/>
</dbReference>
<comment type="pathway">
    <text evidence="3">Sphingolipid metabolism.</text>
</comment>
<feature type="domain" description="Endonuclease/exonuclease/phosphatase" evidence="14">
    <location>
        <begin position="235"/>
        <end position="475"/>
    </location>
</feature>
<evidence type="ECO:0000256" key="6">
    <source>
        <dbReference type="ARBA" id="ARBA00022723"/>
    </source>
</evidence>
<gene>
    <name evidence="15" type="ORF">G6F64_006315</name>
</gene>
<comment type="pathway">
    <text evidence="2">Lipid metabolism; sphingolipid metabolism.</text>
</comment>
<evidence type="ECO:0000256" key="13">
    <source>
        <dbReference type="PROSITE-ProRule" id="PRU00023"/>
    </source>
</evidence>
<keyword evidence="8" id="KW-0460">Magnesium</keyword>
<evidence type="ECO:0000256" key="4">
    <source>
        <dbReference type="ARBA" id="ARBA00006335"/>
    </source>
</evidence>
<proteinExistence type="inferred from homology"/>
<dbReference type="GO" id="GO:0016020">
    <property type="term" value="C:membrane"/>
    <property type="evidence" value="ECO:0007669"/>
    <property type="project" value="UniProtKB-SubCell"/>
</dbReference>
<dbReference type="GO" id="GO:0046872">
    <property type="term" value="F:metal ion binding"/>
    <property type="evidence" value="ECO:0007669"/>
    <property type="project" value="UniProtKB-KW"/>
</dbReference>
<keyword evidence="7" id="KW-0378">Hydrolase</keyword>
<evidence type="ECO:0000256" key="10">
    <source>
        <dbReference type="ARBA" id="ARBA00022989"/>
    </source>
</evidence>
<dbReference type="InterPro" id="IPR005135">
    <property type="entry name" value="Endo/exonuclease/phosphatase"/>
</dbReference>
<evidence type="ECO:0000256" key="11">
    <source>
        <dbReference type="ARBA" id="ARBA00023098"/>
    </source>
</evidence>
<evidence type="ECO:0000256" key="1">
    <source>
        <dbReference type="ARBA" id="ARBA00004141"/>
    </source>
</evidence>
<evidence type="ECO:0000256" key="7">
    <source>
        <dbReference type="ARBA" id="ARBA00022801"/>
    </source>
</evidence>
<dbReference type="PROSITE" id="PS50297">
    <property type="entry name" value="ANK_REP_REGION"/>
    <property type="match status" value="1"/>
</dbReference>
<dbReference type="InterPro" id="IPR036770">
    <property type="entry name" value="Ankyrin_rpt-contain_sf"/>
</dbReference>
<dbReference type="InterPro" id="IPR038772">
    <property type="entry name" value="Sph/SMPD2-like"/>
</dbReference>
<evidence type="ECO:0000256" key="2">
    <source>
        <dbReference type="ARBA" id="ARBA00004760"/>
    </source>
</evidence>